<dbReference type="InterPro" id="IPR009100">
    <property type="entry name" value="AcylCoA_DH/oxidase_NM_dom_sf"/>
</dbReference>
<dbReference type="PANTHER" id="PTHR10909">
    <property type="entry name" value="ELECTRON TRANSPORT OXIDOREDUCTASE"/>
    <property type="match status" value="1"/>
</dbReference>
<dbReference type="EMBL" id="NCKV01001031">
    <property type="protein sequence ID" value="RWS29186.1"/>
    <property type="molecule type" value="Genomic_DNA"/>
</dbReference>
<protein>
    <recommendedName>
        <fullName evidence="11">Acyl-coenzyme A oxidase</fullName>
    </recommendedName>
</protein>
<keyword evidence="10" id="KW-0576">Peroxisome</keyword>
<dbReference type="GO" id="GO:0055088">
    <property type="term" value="P:lipid homeostasis"/>
    <property type="evidence" value="ECO:0007669"/>
    <property type="project" value="TreeGrafter"/>
</dbReference>
<evidence type="ECO:0000256" key="5">
    <source>
        <dbReference type="ARBA" id="ARBA00022630"/>
    </source>
</evidence>
<dbReference type="Pfam" id="PF22924">
    <property type="entry name" value="ACOX_C_alpha1"/>
    <property type="match status" value="1"/>
</dbReference>
<dbReference type="FunFam" id="2.40.110.10:FF:000005">
    <property type="entry name" value="Acyl-coenzyme A oxidase"/>
    <property type="match status" value="1"/>
</dbReference>
<dbReference type="PIRSF" id="PIRSF000168">
    <property type="entry name" value="Acyl-CoA_oxidase"/>
    <property type="match status" value="1"/>
</dbReference>
<dbReference type="VEuPathDB" id="VectorBase:LDEU002854"/>
<dbReference type="GO" id="GO:0005777">
    <property type="term" value="C:peroxisome"/>
    <property type="evidence" value="ECO:0007669"/>
    <property type="project" value="UniProtKB-SubCell"/>
</dbReference>
<comment type="similarity">
    <text evidence="4 11">Belongs to the acyl-CoA oxidase family.</text>
</comment>
<dbReference type="GO" id="GO:0033540">
    <property type="term" value="P:fatty acid beta-oxidation using acyl-CoA oxidase"/>
    <property type="evidence" value="ECO:0007669"/>
    <property type="project" value="TreeGrafter"/>
</dbReference>
<evidence type="ECO:0000313" key="17">
    <source>
        <dbReference type="EMBL" id="RWS29186.1"/>
    </source>
</evidence>
<evidence type="ECO:0000256" key="12">
    <source>
        <dbReference type="PIRSR" id="PIRSR000168-1"/>
    </source>
</evidence>
<evidence type="ECO:0000256" key="11">
    <source>
        <dbReference type="PIRNR" id="PIRNR000168"/>
    </source>
</evidence>
<evidence type="ECO:0000256" key="1">
    <source>
        <dbReference type="ARBA" id="ARBA00001974"/>
    </source>
</evidence>
<sequence>MAMSTESRLNNEFDYIPDWPAGPLDEWRKKGTFNWKQMRVLLEGEDIVRFKLKVFSTLEKDPLFMRNPWDELERDEERKLAFLRMKRLIEYSFVNEESFIRNPNLAPALGQCTGQFDWSLCVKKFLSYEYFIGNARSGGSSKQNKFMDDVKHFKALGCISLTEMAHGSNSKGMRTTATFDPKTQEFVLNTPDLEATKVWSGNLGQMATHAVVFAQLYTPDGQCHGLHSFLVPVRDPNTLLPFTNVTVGDMGPKIGLNGIDNGFMQFNNYRVKKEALMNRHADVSADGKYTTAIKNKDKNNGVTLGILSLGRVSIIMNSYTNMQTAITIAVRYSAIRKQFGPPDEQEWPVLDYQTQQWRLMPYIAAAYVFYNFSSSFFKDYINFFISVAYGGMAPEQSGMGAEIHCLSSCGKAITGWIARDAIQESREACGGHGYLKASRFGELRDDHDANNTYEGDNNVLLQQTSNYLIKIYHAKLEDGVPISSPFASVDYLDNIENILKRRMKNDVNDINNIVEAYQFLVCWLLKHSSQKLKRQLQDANNDLFVARNRTQVYYLRSLSIAFFECDAIERFNRFVLNEDMPNEMRKVLSQLGLLYALWSFEKHMTTLFEARYFDSVSFDPVMAVRESILTLCSQLKNNAVTLVDVFAPPDFILNSCLGYSDGKIYEHIYDALSHNKGSFERPKWYTEFTENKPDIPQEASIAMTSKL</sequence>
<feature type="domain" description="Acyl-CoA oxidase C-terminal" evidence="14">
    <location>
        <begin position="509"/>
        <end position="690"/>
    </location>
</feature>
<keyword evidence="9" id="KW-0443">Lipid metabolism</keyword>
<feature type="domain" description="Acyl-CoA oxidase C-alpha1" evidence="16">
    <location>
        <begin position="306"/>
        <end position="469"/>
    </location>
</feature>
<dbReference type="AlphaFoldDB" id="A0A443SNT4"/>
<evidence type="ECO:0000256" key="8">
    <source>
        <dbReference type="ARBA" id="ARBA00023002"/>
    </source>
</evidence>
<name>A0A443SNT4_9ACAR</name>
<evidence type="ECO:0000313" key="18">
    <source>
        <dbReference type="Proteomes" id="UP000288716"/>
    </source>
</evidence>
<organism evidence="17 18">
    <name type="scientific">Leptotrombidium deliense</name>
    <dbReference type="NCBI Taxonomy" id="299467"/>
    <lineage>
        <taxon>Eukaryota</taxon>
        <taxon>Metazoa</taxon>
        <taxon>Ecdysozoa</taxon>
        <taxon>Arthropoda</taxon>
        <taxon>Chelicerata</taxon>
        <taxon>Arachnida</taxon>
        <taxon>Acari</taxon>
        <taxon>Acariformes</taxon>
        <taxon>Trombidiformes</taxon>
        <taxon>Prostigmata</taxon>
        <taxon>Anystina</taxon>
        <taxon>Parasitengona</taxon>
        <taxon>Trombiculoidea</taxon>
        <taxon>Trombiculidae</taxon>
        <taxon>Leptotrombidium</taxon>
    </lineage>
</organism>
<comment type="pathway">
    <text evidence="3">Lipid metabolism.</text>
</comment>
<comment type="subcellular location">
    <subcellularLocation>
        <location evidence="2">Peroxisome</location>
    </subcellularLocation>
</comment>
<keyword evidence="6 11" id="KW-0274">FAD</keyword>
<dbReference type="InterPro" id="IPR002655">
    <property type="entry name" value="Acyl-CoA_oxidase_C"/>
</dbReference>
<dbReference type="Gene3D" id="1.20.140.10">
    <property type="entry name" value="Butyryl-CoA Dehydrogenase, subunit A, domain 3"/>
    <property type="match status" value="2"/>
</dbReference>
<accession>A0A443SNT4</accession>
<dbReference type="GO" id="GO:0005504">
    <property type="term" value="F:fatty acid binding"/>
    <property type="evidence" value="ECO:0007669"/>
    <property type="project" value="TreeGrafter"/>
</dbReference>
<dbReference type="GO" id="GO:0071949">
    <property type="term" value="F:FAD binding"/>
    <property type="evidence" value="ECO:0007669"/>
    <property type="project" value="InterPro"/>
</dbReference>
<evidence type="ECO:0000256" key="4">
    <source>
        <dbReference type="ARBA" id="ARBA00006288"/>
    </source>
</evidence>
<dbReference type="InterPro" id="IPR036250">
    <property type="entry name" value="AcylCo_DH-like_C"/>
</dbReference>
<reference evidence="17 18" key="1">
    <citation type="journal article" date="2018" name="Gigascience">
        <title>Genomes of trombidid mites reveal novel predicted allergens and laterally-transferred genes associated with secondary metabolism.</title>
        <authorList>
            <person name="Dong X."/>
            <person name="Chaisiri K."/>
            <person name="Xia D."/>
            <person name="Armstrong S.D."/>
            <person name="Fang Y."/>
            <person name="Donnelly M.J."/>
            <person name="Kadowaki T."/>
            <person name="McGarry J.W."/>
            <person name="Darby A.C."/>
            <person name="Makepeace B.L."/>
        </authorList>
    </citation>
    <scope>NUCLEOTIDE SEQUENCE [LARGE SCALE GENOMIC DNA]</scope>
    <source>
        <strain evidence="17">UoL-UT</strain>
    </source>
</reference>
<dbReference type="SUPFAM" id="SSF56645">
    <property type="entry name" value="Acyl-CoA dehydrogenase NM domain-like"/>
    <property type="match status" value="1"/>
</dbReference>
<dbReference type="InterPro" id="IPR006091">
    <property type="entry name" value="Acyl-CoA_Oxase/DH_mid-dom"/>
</dbReference>
<dbReference type="Gene3D" id="2.40.110.10">
    <property type="entry name" value="Butyryl-CoA Dehydrogenase, subunit A, domain 2"/>
    <property type="match status" value="1"/>
</dbReference>
<dbReference type="FunFam" id="1.20.140.10:FF:000007">
    <property type="entry name" value="Acyl-coenzyme A oxidase"/>
    <property type="match status" value="1"/>
</dbReference>
<feature type="domain" description="Acyl-CoA oxidase/dehydrogenase middle" evidence="15">
    <location>
        <begin position="158"/>
        <end position="268"/>
    </location>
</feature>
<evidence type="ECO:0000256" key="2">
    <source>
        <dbReference type="ARBA" id="ARBA00004275"/>
    </source>
</evidence>
<evidence type="ECO:0000256" key="10">
    <source>
        <dbReference type="ARBA" id="ARBA00023140"/>
    </source>
</evidence>
<dbReference type="InterPro" id="IPR055060">
    <property type="entry name" value="ACOX_C_alpha1"/>
</dbReference>
<dbReference type="PANTHER" id="PTHR10909:SF390">
    <property type="entry name" value="PEROXISOMAL ACYL-COENZYME A OXIDASE 3"/>
    <property type="match status" value="1"/>
</dbReference>
<dbReference type="FunFam" id="1.20.140.10:FF:000010">
    <property type="entry name" value="Acyl-coenzyme A oxidase"/>
    <property type="match status" value="1"/>
</dbReference>
<dbReference type="InterPro" id="IPR046373">
    <property type="entry name" value="Acyl-CoA_Oxase/DH_mid-dom_sf"/>
</dbReference>
<dbReference type="Pfam" id="PF02770">
    <property type="entry name" value="Acyl-CoA_dh_M"/>
    <property type="match status" value="1"/>
</dbReference>
<evidence type="ECO:0000259" key="15">
    <source>
        <dbReference type="Pfam" id="PF02770"/>
    </source>
</evidence>
<gene>
    <name evidence="17" type="ORF">B4U80_08873</name>
</gene>
<comment type="caution">
    <text evidence="17">The sequence shown here is derived from an EMBL/GenBank/DDBJ whole genome shotgun (WGS) entry which is preliminary data.</text>
</comment>
<feature type="binding site" evidence="13">
    <location>
        <position position="201"/>
    </location>
    <ligand>
        <name>FAD</name>
        <dbReference type="ChEBI" id="CHEBI:57692"/>
    </ligand>
</feature>
<dbReference type="Proteomes" id="UP000288716">
    <property type="component" value="Unassembled WGS sequence"/>
</dbReference>
<keyword evidence="7" id="KW-0276">Fatty acid metabolism</keyword>
<dbReference type="STRING" id="299467.A0A443SNT4"/>
<dbReference type="SUPFAM" id="SSF47203">
    <property type="entry name" value="Acyl-CoA dehydrogenase C-terminal domain-like"/>
    <property type="match status" value="2"/>
</dbReference>
<feature type="binding site" evidence="13">
    <location>
        <position position="162"/>
    </location>
    <ligand>
        <name>FAD</name>
        <dbReference type="ChEBI" id="CHEBI:57692"/>
    </ligand>
</feature>
<evidence type="ECO:0000256" key="9">
    <source>
        <dbReference type="ARBA" id="ARBA00023098"/>
    </source>
</evidence>
<dbReference type="Pfam" id="PF01756">
    <property type="entry name" value="ACOX"/>
    <property type="match status" value="1"/>
</dbReference>
<keyword evidence="5 11" id="KW-0285">Flavoprotein</keyword>
<comment type="cofactor">
    <cofactor evidence="1">
        <name>FAD</name>
        <dbReference type="ChEBI" id="CHEBI:57692"/>
    </cofactor>
</comment>
<feature type="active site" description="Proton acceptor" evidence="12">
    <location>
        <position position="454"/>
    </location>
</feature>
<proteinExistence type="inferred from homology"/>
<dbReference type="InterPro" id="IPR012258">
    <property type="entry name" value="Acyl-CoA_oxidase"/>
</dbReference>
<dbReference type="GO" id="GO:0016402">
    <property type="term" value="F:pristanoyl-CoA oxidase activity"/>
    <property type="evidence" value="ECO:0007669"/>
    <property type="project" value="TreeGrafter"/>
</dbReference>
<evidence type="ECO:0000256" key="3">
    <source>
        <dbReference type="ARBA" id="ARBA00005189"/>
    </source>
</evidence>
<evidence type="ECO:0000259" key="16">
    <source>
        <dbReference type="Pfam" id="PF22924"/>
    </source>
</evidence>
<evidence type="ECO:0000256" key="6">
    <source>
        <dbReference type="ARBA" id="ARBA00022827"/>
    </source>
</evidence>
<evidence type="ECO:0000259" key="14">
    <source>
        <dbReference type="Pfam" id="PF01756"/>
    </source>
</evidence>
<evidence type="ECO:0000256" key="7">
    <source>
        <dbReference type="ARBA" id="ARBA00022832"/>
    </source>
</evidence>
<dbReference type="OrthoDB" id="538336at2759"/>
<keyword evidence="18" id="KW-1185">Reference proteome</keyword>
<keyword evidence="8" id="KW-0560">Oxidoreductase</keyword>
<evidence type="ECO:0000256" key="13">
    <source>
        <dbReference type="PIRSR" id="PIRSR000168-2"/>
    </source>
</evidence>